<evidence type="ECO:0000256" key="1">
    <source>
        <dbReference type="ARBA" id="ARBA00022448"/>
    </source>
</evidence>
<keyword evidence="1" id="KW-0813">Transport</keyword>
<keyword evidence="8" id="KW-0472">Membrane</keyword>
<protein>
    <submittedName>
        <fullName evidence="10">ABC-type sugar transport system ATPase subunit</fullName>
    </submittedName>
</protein>
<dbReference type="PANTHER" id="PTHR43790">
    <property type="entry name" value="CARBOHYDRATE TRANSPORT ATP-BINDING PROTEIN MG119-RELATED"/>
    <property type="match status" value="1"/>
</dbReference>
<dbReference type="PANTHER" id="PTHR43790:SF3">
    <property type="entry name" value="D-ALLOSE IMPORT ATP-BINDING PROTEIN ALSA-RELATED"/>
    <property type="match status" value="1"/>
</dbReference>
<dbReference type="Gene3D" id="3.40.50.300">
    <property type="entry name" value="P-loop containing nucleotide triphosphate hydrolases"/>
    <property type="match status" value="2"/>
</dbReference>
<dbReference type="GO" id="GO:0016887">
    <property type="term" value="F:ATP hydrolysis activity"/>
    <property type="evidence" value="ECO:0007669"/>
    <property type="project" value="InterPro"/>
</dbReference>
<dbReference type="RefSeq" id="WP_183341195.1">
    <property type="nucleotide sequence ID" value="NZ_JACHNU010000002.1"/>
</dbReference>
<dbReference type="CDD" id="cd03216">
    <property type="entry name" value="ABC_Carb_Monos_I"/>
    <property type="match status" value="1"/>
</dbReference>
<evidence type="ECO:0000256" key="6">
    <source>
        <dbReference type="ARBA" id="ARBA00022840"/>
    </source>
</evidence>
<evidence type="ECO:0000256" key="8">
    <source>
        <dbReference type="ARBA" id="ARBA00023136"/>
    </source>
</evidence>
<dbReference type="CDD" id="cd03215">
    <property type="entry name" value="ABC_Carb_Monos_II"/>
    <property type="match status" value="1"/>
</dbReference>
<gene>
    <name evidence="10" type="ORF">BDZ31_001772</name>
</gene>
<name>A0A840IBH2_9ACTN</name>
<keyword evidence="3 10" id="KW-0762">Sugar transport</keyword>
<dbReference type="SUPFAM" id="SSF52540">
    <property type="entry name" value="P-loop containing nucleoside triphosphate hydrolases"/>
    <property type="match status" value="2"/>
</dbReference>
<proteinExistence type="predicted"/>
<dbReference type="InterPro" id="IPR017871">
    <property type="entry name" value="ABC_transporter-like_CS"/>
</dbReference>
<keyword evidence="11" id="KW-1185">Reference proteome</keyword>
<dbReference type="InterPro" id="IPR027417">
    <property type="entry name" value="P-loop_NTPase"/>
</dbReference>
<evidence type="ECO:0000313" key="10">
    <source>
        <dbReference type="EMBL" id="MBB4662186.1"/>
    </source>
</evidence>
<keyword evidence="7" id="KW-1278">Translocase</keyword>
<feature type="domain" description="ABC transporter" evidence="9">
    <location>
        <begin position="305"/>
        <end position="546"/>
    </location>
</feature>
<dbReference type="AlphaFoldDB" id="A0A840IBH2"/>
<dbReference type="GO" id="GO:0005524">
    <property type="term" value="F:ATP binding"/>
    <property type="evidence" value="ECO:0007669"/>
    <property type="project" value="UniProtKB-KW"/>
</dbReference>
<dbReference type="SMART" id="SM00382">
    <property type="entry name" value="AAA"/>
    <property type="match status" value="2"/>
</dbReference>
<evidence type="ECO:0000313" key="11">
    <source>
        <dbReference type="Proteomes" id="UP000585272"/>
    </source>
</evidence>
<keyword evidence="4" id="KW-0677">Repeat</keyword>
<evidence type="ECO:0000256" key="7">
    <source>
        <dbReference type="ARBA" id="ARBA00022967"/>
    </source>
</evidence>
<comment type="caution">
    <text evidence="10">The sequence shown here is derived from an EMBL/GenBank/DDBJ whole genome shotgun (WGS) entry which is preliminary data.</text>
</comment>
<organism evidence="10 11">
    <name type="scientific">Conexibacter arvalis</name>
    <dbReference type="NCBI Taxonomy" id="912552"/>
    <lineage>
        <taxon>Bacteria</taxon>
        <taxon>Bacillati</taxon>
        <taxon>Actinomycetota</taxon>
        <taxon>Thermoleophilia</taxon>
        <taxon>Solirubrobacterales</taxon>
        <taxon>Conexibacteraceae</taxon>
        <taxon>Conexibacter</taxon>
    </lineage>
</organism>
<evidence type="ECO:0000256" key="4">
    <source>
        <dbReference type="ARBA" id="ARBA00022737"/>
    </source>
</evidence>
<feature type="domain" description="ABC transporter" evidence="9">
    <location>
        <begin position="39"/>
        <end position="277"/>
    </location>
</feature>
<evidence type="ECO:0000259" key="9">
    <source>
        <dbReference type="PROSITE" id="PS50893"/>
    </source>
</evidence>
<dbReference type="PROSITE" id="PS50893">
    <property type="entry name" value="ABC_TRANSPORTER_2"/>
    <property type="match status" value="2"/>
</dbReference>
<evidence type="ECO:0000256" key="3">
    <source>
        <dbReference type="ARBA" id="ARBA00022597"/>
    </source>
</evidence>
<dbReference type="EMBL" id="JACHNU010000002">
    <property type="protein sequence ID" value="MBB4662186.1"/>
    <property type="molecule type" value="Genomic_DNA"/>
</dbReference>
<keyword evidence="6" id="KW-0067">ATP-binding</keyword>
<dbReference type="PROSITE" id="PS00211">
    <property type="entry name" value="ABC_TRANSPORTER_1"/>
    <property type="match status" value="1"/>
</dbReference>
<evidence type="ECO:0000256" key="2">
    <source>
        <dbReference type="ARBA" id="ARBA00022475"/>
    </source>
</evidence>
<dbReference type="InterPro" id="IPR003593">
    <property type="entry name" value="AAA+_ATPase"/>
</dbReference>
<accession>A0A840IBH2</accession>
<keyword evidence="2" id="KW-1003">Cell membrane</keyword>
<keyword evidence="5" id="KW-0547">Nucleotide-binding</keyword>
<dbReference type="Proteomes" id="UP000585272">
    <property type="component" value="Unassembled WGS sequence"/>
</dbReference>
<evidence type="ECO:0000256" key="5">
    <source>
        <dbReference type="ARBA" id="ARBA00022741"/>
    </source>
</evidence>
<dbReference type="InterPro" id="IPR050107">
    <property type="entry name" value="ABC_carbohydrate_import_ATPase"/>
</dbReference>
<dbReference type="InterPro" id="IPR003439">
    <property type="entry name" value="ABC_transporter-like_ATP-bd"/>
</dbReference>
<sequence length="546" mass="55780">MSATEASARSASGAAATGAATGAAATARGAEAPHGAPQLLLDDVRKRFGGVHALRGARLALTRPGVVHGLIGANGSGKSTLLGVLSGQQRPDAGRIVLDGAEIALTSPLAALRHGIAMVSQETALAPDLSIAENVFLGGRLVRRRVRGIDWRASNARAAELLASLGLDEDPATPVGRLRPDRQQMVEIARALSQEARILILDEPTSSLGDDEVQALFAAVRRLRARGVSTIFVSHRLPELLALADELTVLRDGETVAAGPIADFDADRIVEAMVGPAVAERARARSGAATRPAAATAGSTTTTTASVPALRLRGVGAPGLLREVDLDVAAGEVVGLAGVVGAGRSELLEAIFGALPASGTVELHGSALRARDPRAAIAAGVGYLPPDRKHQGLVLQRSVADNLAMVATRDAGRLRAPGGAAERALVGEAIATLRIVAASPAAPVSTLSGGNQQKVALGRWIAARSRVLLLDEPTRGVDVAAKAEIHRLLRAAAADGAALLVSSSETEELLALCDRIVVLARGEVVASLTAEEASEEAVARFAGGHA</sequence>
<reference evidence="10 11" key="1">
    <citation type="submission" date="2020-08" db="EMBL/GenBank/DDBJ databases">
        <title>Genomic Encyclopedia of Archaeal and Bacterial Type Strains, Phase II (KMG-II): from individual species to whole genera.</title>
        <authorList>
            <person name="Goeker M."/>
        </authorList>
    </citation>
    <scope>NUCLEOTIDE SEQUENCE [LARGE SCALE GENOMIC DNA]</scope>
    <source>
        <strain evidence="10 11">DSM 23288</strain>
    </source>
</reference>
<dbReference type="Pfam" id="PF00005">
    <property type="entry name" value="ABC_tran"/>
    <property type="match status" value="2"/>
</dbReference>